<accession>A0A6L9S6G0</accession>
<dbReference type="Gene3D" id="3.10.620.30">
    <property type="match status" value="1"/>
</dbReference>
<dbReference type="AlphaFoldDB" id="A0A6L9S6G0"/>
<comment type="caution">
    <text evidence="2">The sequence shown here is derived from an EMBL/GenBank/DDBJ whole genome shotgun (WGS) entry which is preliminary data.</text>
</comment>
<dbReference type="Proteomes" id="UP000475214">
    <property type="component" value="Unassembled WGS sequence"/>
</dbReference>
<evidence type="ECO:0000259" key="1">
    <source>
        <dbReference type="Pfam" id="PF01841"/>
    </source>
</evidence>
<protein>
    <submittedName>
        <fullName evidence="2">Transglutaminase domain-containing protein</fullName>
    </submittedName>
</protein>
<sequence length="308" mass="34448">MNASTTPVPTPAELDFYTRPAAMTSAGRHAPLIDDLPIDDAAGLAGVLHGLVVHEHLTELYGFTLPDERRETVHIRPAEQLLDRIIADDGRPLDQRRAPERRLVGNCRHYTVLLVTMLRAKGVPARARCGFGDYFGTAYEDHWVAEYWHADQQRWVLIDAQLDEVLRPSLPRGFDPTDVDRDRFLVAGDAWARCRAGEADPSSFGFSFIGKTGAWWIAGNMLRDLAALNNTEMLPWDLWGVMPGVDEPVRDDLVPLLDRLAELTRTPSTNVRTLADAYDDERLHVPATVHNAIADRDEPVLALARPNH</sequence>
<dbReference type="EMBL" id="JAAGOA010000004">
    <property type="protein sequence ID" value="NEE00132.1"/>
    <property type="molecule type" value="Genomic_DNA"/>
</dbReference>
<feature type="domain" description="Transglutaminase-like" evidence="1">
    <location>
        <begin position="104"/>
        <end position="160"/>
    </location>
</feature>
<dbReference type="InterPro" id="IPR002931">
    <property type="entry name" value="Transglutaminase-like"/>
</dbReference>
<name>A0A6L9S6G0_9ACTN</name>
<evidence type="ECO:0000313" key="2">
    <source>
        <dbReference type="EMBL" id="NEE00132.1"/>
    </source>
</evidence>
<dbReference type="InterPro" id="IPR038765">
    <property type="entry name" value="Papain-like_cys_pep_sf"/>
</dbReference>
<evidence type="ECO:0000313" key="3">
    <source>
        <dbReference type="Proteomes" id="UP000475214"/>
    </source>
</evidence>
<dbReference type="SUPFAM" id="SSF54001">
    <property type="entry name" value="Cysteine proteinases"/>
    <property type="match status" value="1"/>
</dbReference>
<dbReference type="Pfam" id="PF01841">
    <property type="entry name" value="Transglut_core"/>
    <property type="match status" value="1"/>
</dbReference>
<keyword evidence="3" id="KW-1185">Reference proteome</keyword>
<organism evidence="2 3">
    <name type="scientific">Phytoactinopolyspora halotolerans</name>
    <dbReference type="NCBI Taxonomy" id="1981512"/>
    <lineage>
        <taxon>Bacteria</taxon>
        <taxon>Bacillati</taxon>
        <taxon>Actinomycetota</taxon>
        <taxon>Actinomycetes</taxon>
        <taxon>Jiangellales</taxon>
        <taxon>Jiangellaceae</taxon>
        <taxon>Phytoactinopolyspora</taxon>
    </lineage>
</organism>
<gene>
    <name evidence="2" type="ORF">G1H10_08105</name>
</gene>
<dbReference type="RefSeq" id="WP_163735262.1">
    <property type="nucleotide sequence ID" value="NZ_JAAGOA010000004.1"/>
</dbReference>
<reference evidence="2 3" key="1">
    <citation type="submission" date="2020-02" db="EMBL/GenBank/DDBJ databases">
        <authorList>
            <person name="Li X.-J."/>
            <person name="Han X.-M."/>
        </authorList>
    </citation>
    <scope>NUCLEOTIDE SEQUENCE [LARGE SCALE GENOMIC DNA]</scope>
    <source>
        <strain evidence="2 3">CCTCC AB 2017055</strain>
    </source>
</reference>
<proteinExistence type="predicted"/>